<feature type="region of interest" description="Disordered" evidence="1">
    <location>
        <begin position="166"/>
        <end position="186"/>
    </location>
</feature>
<evidence type="ECO:0008006" key="6">
    <source>
        <dbReference type="Google" id="ProtNLM"/>
    </source>
</evidence>
<sequence length="291" mass="31384">MARRRRPSQTLHLSLLLSSIRSSSLVSSVSLSWSENIVTVSFSGGSRSMFSVSSSAHRITLTVLCLVGLRSVRISSRFTVIFIAHVRALIVSHAVDSSPLRPSLKVSRDDVVKPFGSLSTGFVIFLGGNSDGFIGLFTETYMLTMSYLSFLKRILVVFLPVGSLGSLSSSSPYSSPSSSSPAFSRRSVSPSAHVRRCISKSITVLLSCGAVRSGPEDAADLVSTIFRGADWISTSLFNVTKFQPFGSAVNLTHSSFAMNSLSLYLRGFSKSIVCVVWFYVCSSTNSCSPRL</sequence>
<protein>
    <recommendedName>
        <fullName evidence="6">Secreted protein</fullName>
    </recommendedName>
</protein>
<evidence type="ECO:0000256" key="2">
    <source>
        <dbReference type="SAM" id="Phobius"/>
    </source>
</evidence>
<feature type="signal peptide" evidence="3">
    <location>
        <begin position="1"/>
        <end position="22"/>
    </location>
</feature>
<dbReference type="EMBL" id="QGKV02001556">
    <property type="protein sequence ID" value="KAF3520397.1"/>
    <property type="molecule type" value="Genomic_DNA"/>
</dbReference>
<evidence type="ECO:0000256" key="1">
    <source>
        <dbReference type="SAM" id="MobiDB-lite"/>
    </source>
</evidence>
<feature type="transmembrane region" description="Helical" evidence="2">
    <location>
        <begin position="115"/>
        <end position="138"/>
    </location>
</feature>
<keyword evidence="2" id="KW-1133">Transmembrane helix</keyword>
<feature type="transmembrane region" description="Helical" evidence="2">
    <location>
        <begin position="78"/>
        <end position="95"/>
    </location>
</feature>
<feature type="chain" id="PRO_5045084330" description="Secreted protein" evidence="3">
    <location>
        <begin position="23"/>
        <end position="291"/>
    </location>
</feature>
<comment type="caution">
    <text evidence="4">The sequence shown here is derived from an EMBL/GenBank/DDBJ whole genome shotgun (WGS) entry which is preliminary data.</text>
</comment>
<gene>
    <name evidence="4" type="ORF">DY000_02061982</name>
</gene>
<evidence type="ECO:0000256" key="3">
    <source>
        <dbReference type="SAM" id="SignalP"/>
    </source>
</evidence>
<keyword evidence="2" id="KW-0472">Membrane</keyword>
<name>A0ABQ7B295_BRACR</name>
<keyword evidence="5" id="KW-1185">Reference proteome</keyword>
<keyword evidence="3" id="KW-0732">Signal</keyword>
<accession>A0ABQ7B295</accession>
<dbReference type="Proteomes" id="UP000266723">
    <property type="component" value="Unassembled WGS sequence"/>
</dbReference>
<organism evidence="4 5">
    <name type="scientific">Brassica cretica</name>
    <name type="common">Mustard</name>
    <dbReference type="NCBI Taxonomy" id="69181"/>
    <lineage>
        <taxon>Eukaryota</taxon>
        <taxon>Viridiplantae</taxon>
        <taxon>Streptophyta</taxon>
        <taxon>Embryophyta</taxon>
        <taxon>Tracheophyta</taxon>
        <taxon>Spermatophyta</taxon>
        <taxon>Magnoliopsida</taxon>
        <taxon>eudicotyledons</taxon>
        <taxon>Gunneridae</taxon>
        <taxon>Pentapetalae</taxon>
        <taxon>rosids</taxon>
        <taxon>malvids</taxon>
        <taxon>Brassicales</taxon>
        <taxon>Brassicaceae</taxon>
        <taxon>Brassiceae</taxon>
        <taxon>Brassica</taxon>
    </lineage>
</organism>
<evidence type="ECO:0000313" key="4">
    <source>
        <dbReference type="EMBL" id="KAF3520397.1"/>
    </source>
</evidence>
<proteinExistence type="predicted"/>
<keyword evidence="2" id="KW-0812">Transmembrane</keyword>
<evidence type="ECO:0000313" key="5">
    <source>
        <dbReference type="Proteomes" id="UP000266723"/>
    </source>
</evidence>
<reference evidence="4 5" key="1">
    <citation type="journal article" date="2020" name="BMC Genomics">
        <title>Intraspecific diversification of the crop wild relative Brassica cretica Lam. using demographic model selection.</title>
        <authorList>
            <person name="Kioukis A."/>
            <person name="Michalopoulou V.A."/>
            <person name="Briers L."/>
            <person name="Pirintsos S."/>
            <person name="Studholme D.J."/>
            <person name="Pavlidis P."/>
            <person name="Sarris P.F."/>
        </authorList>
    </citation>
    <scope>NUCLEOTIDE SEQUENCE [LARGE SCALE GENOMIC DNA]</scope>
    <source>
        <strain evidence="5">cv. PFS-1207/04</strain>
    </source>
</reference>